<organism evidence="2">
    <name type="scientific">marine sediment metagenome</name>
    <dbReference type="NCBI Taxonomy" id="412755"/>
    <lineage>
        <taxon>unclassified sequences</taxon>
        <taxon>metagenomes</taxon>
        <taxon>ecological metagenomes</taxon>
    </lineage>
</organism>
<evidence type="ECO:0000256" key="1">
    <source>
        <dbReference type="SAM" id="Phobius"/>
    </source>
</evidence>
<keyword evidence="1" id="KW-0812">Transmembrane</keyword>
<sequence>MMMILIGCQSLTKMSIQIMQTMLLKIYAITLMYGLKLIQITTHPMGDMMPLQVEC</sequence>
<dbReference type="AlphaFoldDB" id="A0A0F9DTT8"/>
<keyword evidence="1" id="KW-0472">Membrane</keyword>
<proteinExistence type="predicted"/>
<name>A0A0F9DTT8_9ZZZZ</name>
<protein>
    <submittedName>
        <fullName evidence="2">Uncharacterized protein</fullName>
    </submittedName>
</protein>
<keyword evidence="1" id="KW-1133">Transmembrane helix</keyword>
<reference evidence="2" key="1">
    <citation type="journal article" date="2015" name="Nature">
        <title>Complex archaea that bridge the gap between prokaryotes and eukaryotes.</title>
        <authorList>
            <person name="Spang A."/>
            <person name="Saw J.H."/>
            <person name="Jorgensen S.L."/>
            <person name="Zaremba-Niedzwiedzka K."/>
            <person name="Martijn J."/>
            <person name="Lind A.E."/>
            <person name="van Eijk R."/>
            <person name="Schleper C."/>
            <person name="Guy L."/>
            <person name="Ettema T.J."/>
        </authorList>
    </citation>
    <scope>NUCLEOTIDE SEQUENCE</scope>
</reference>
<gene>
    <name evidence="2" type="ORF">LCGC14_2157810</name>
</gene>
<dbReference type="EMBL" id="LAZR01027624">
    <property type="protein sequence ID" value="KKL65154.1"/>
    <property type="molecule type" value="Genomic_DNA"/>
</dbReference>
<feature type="transmembrane region" description="Helical" evidence="1">
    <location>
        <begin position="21"/>
        <end position="40"/>
    </location>
</feature>
<evidence type="ECO:0000313" key="2">
    <source>
        <dbReference type="EMBL" id="KKL65154.1"/>
    </source>
</evidence>
<comment type="caution">
    <text evidence="2">The sequence shown here is derived from an EMBL/GenBank/DDBJ whole genome shotgun (WGS) entry which is preliminary data.</text>
</comment>
<accession>A0A0F9DTT8</accession>